<dbReference type="Proteomes" id="UP000295212">
    <property type="component" value="Unassembled WGS sequence"/>
</dbReference>
<reference evidence="1 2" key="1">
    <citation type="submission" date="2019-03" db="EMBL/GenBank/DDBJ databases">
        <title>Genomic Encyclopedia of Type Strains, Phase III (KMG-III): the genomes of soil and plant-associated and newly described type strains.</title>
        <authorList>
            <person name="Whitman W."/>
        </authorList>
    </citation>
    <scope>NUCLEOTIDE SEQUENCE [LARGE SCALE GENOMIC DNA]</scope>
    <source>
        <strain evidence="1 2">CECT 5797</strain>
    </source>
</reference>
<protein>
    <recommendedName>
        <fullName evidence="3">Carboxypeptidase family protein</fullName>
    </recommendedName>
</protein>
<accession>A0A4R6ZFT5</accession>
<dbReference type="AlphaFoldDB" id="A0A4R6ZFT5"/>
<gene>
    <name evidence="1" type="ORF">DFP85_12061</name>
</gene>
<evidence type="ECO:0008006" key="3">
    <source>
        <dbReference type="Google" id="ProtNLM"/>
    </source>
</evidence>
<dbReference type="RefSeq" id="WP_133637340.1">
    <property type="nucleotide sequence ID" value="NZ_SNZJ01000020.1"/>
</dbReference>
<evidence type="ECO:0000313" key="2">
    <source>
        <dbReference type="Proteomes" id="UP000295212"/>
    </source>
</evidence>
<dbReference type="OrthoDB" id="9795234at2"/>
<proteinExistence type="predicted"/>
<evidence type="ECO:0000313" key="1">
    <source>
        <dbReference type="EMBL" id="TDR51010.1"/>
    </source>
</evidence>
<organism evidence="1 2">
    <name type="scientific">Halomonas ventosae</name>
    <dbReference type="NCBI Taxonomy" id="229007"/>
    <lineage>
        <taxon>Bacteria</taxon>
        <taxon>Pseudomonadati</taxon>
        <taxon>Pseudomonadota</taxon>
        <taxon>Gammaproteobacteria</taxon>
        <taxon>Oceanospirillales</taxon>
        <taxon>Halomonadaceae</taxon>
        <taxon>Halomonas</taxon>
    </lineage>
</organism>
<comment type="caution">
    <text evidence="1">The sequence shown here is derived from an EMBL/GenBank/DDBJ whole genome shotgun (WGS) entry which is preliminary data.</text>
</comment>
<dbReference type="PROSITE" id="PS51257">
    <property type="entry name" value="PROKAR_LIPOPROTEIN"/>
    <property type="match status" value="1"/>
</dbReference>
<sequence>MTRWILPALLGLSLAGCQVIEPRYPAGERERVEVIERGMEAPRETERPDTTGRVARQVAFPAEEYAALEKSGSAVISGRLLLGGRPVANRPVSAAPVTTYSAEAAEQALAGRAVEPADPRARAYTHTTRTDANGYFRLDGLPAGEFYVSGSGQDPSTGETRVVIRQVSLGNGQSRSVELSR</sequence>
<dbReference type="SUPFAM" id="SSF117074">
    <property type="entry name" value="Hypothetical protein PA1324"/>
    <property type="match status" value="1"/>
</dbReference>
<name>A0A4R6ZFT5_9GAMM</name>
<dbReference type="EMBL" id="SNZJ01000020">
    <property type="protein sequence ID" value="TDR51010.1"/>
    <property type="molecule type" value="Genomic_DNA"/>
</dbReference>